<name>A0A538U3Z8_UNCEI</name>
<protein>
    <recommendedName>
        <fullName evidence="3">N-acetyltransferase domain-containing protein</fullName>
    </recommendedName>
</protein>
<proteinExistence type="predicted"/>
<dbReference type="Proteomes" id="UP000319771">
    <property type="component" value="Unassembled WGS sequence"/>
</dbReference>
<sequence length="290" mass="32976">MAEVRPAGPEHFDQVYPLLLRFGHAAMSREDWRRMLFDLPWPVEEPHRGYMLLDGDAVVGFLGTIFSRRELGGATRRICNLSSWIVDERHRTSSFQLLLPVLSMKSHTIVNLSASREAHEIFRALGFQTLEDRQTLVVPIPGPRDLAGWPRCSVHLRPEAIRGRLAGAGLRIFDDMRGTLACQVLLADRERSCHLVATSSPWKGRMRLAHIQYASDWTFLTEHGPQAAWALYRRMGTAGLRLDGRRAGNWAPPLSARRPILLPQLYRPAEPDMTAQLLDGLYTEVVNQRW</sequence>
<dbReference type="SUPFAM" id="SSF55729">
    <property type="entry name" value="Acyl-CoA N-acyltransferases (Nat)"/>
    <property type="match status" value="1"/>
</dbReference>
<dbReference type="AlphaFoldDB" id="A0A538U3Z8"/>
<organism evidence="1 2">
    <name type="scientific">Eiseniibacteriota bacterium</name>
    <dbReference type="NCBI Taxonomy" id="2212470"/>
    <lineage>
        <taxon>Bacteria</taxon>
        <taxon>Candidatus Eiseniibacteriota</taxon>
    </lineage>
</organism>
<comment type="caution">
    <text evidence="1">The sequence shown here is derived from an EMBL/GenBank/DDBJ whole genome shotgun (WGS) entry which is preliminary data.</text>
</comment>
<dbReference type="InterPro" id="IPR016181">
    <property type="entry name" value="Acyl_CoA_acyltransferase"/>
</dbReference>
<evidence type="ECO:0000313" key="1">
    <source>
        <dbReference type="EMBL" id="TMQ70626.1"/>
    </source>
</evidence>
<gene>
    <name evidence="1" type="ORF">E6K81_12100</name>
</gene>
<accession>A0A538U3Z8</accession>
<evidence type="ECO:0000313" key="2">
    <source>
        <dbReference type="Proteomes" id="UP000319771"/>
    </source>
</evidence>
<dbReference type="EMBL" id="VBPB01000213">
    <property type="protein sequence ID" value="TMQ70626.1"/>
    <property type="molecule type" value="Genomic_DNA"/>
</dbReference>
<reference evidence="1 2" key="1">
    <citation type="journal article" date="2019" name="Nat. Microbiol.">
        <title>Mediterranean grassland soil C-N compound turnover is dependent on rainfall and depth, and is mediated by genomically divergent microorganisms.</title>
        <authorList>
            <person name="Diamond S."/>
            <person name="Andeer P.F."/>
            <person name="Li Z."/>
            <person name="Crits-Christoph A."/>
            <person name="Burstein D."/>
            <person name="Anantharaman K."/>
            <person name="Lane K.R."/>
            <person name="Thomas B.C."/>
            <person name="Pan C."/>
            <person name="Northen T.R."/>
            <person name="Banfield J.F."/>
        </authorList>
    </citation>
    <scope>NUCLEOTIDE SEQUENCE [LARGE SCALE GENOMIC DNA]</scope>
    <source>
        <strain evidence="1">WS_11</strain>
    </source>
</reference>
<evidence type="ECO:0008006" key="3">
    <source>
        <dbReference type="Google" id="ProtNLM"/>
    </source>
</evidence>